<evidence type="ECO:0000259" key="12">
    <source>
        <dbReference type="PROSITE" id="PS50011"/>
    </source>
</evidence>
<protein>
    <submittedName>
        <fullName evidence="13">Serine/threonine-protein kinase ppk15</fullName>
    </submittedName>
</protein>
<feature type="compositionally biased region" description="Low complexity" evidence="11">
    <location>
        <begin position="31"/>
        <end position="43"/>
    </location>
</feature>
<dbReference type="CDD" id="cd14212">
    <property type="entry name" value="PKc_YAK1"/>
    <property type="match status" value="1"/>
</dbReference>
<dbReference type="InterPro" id="IPR017441">
    <property type="entry name" value="Protein_kinase_ATP_BS"/>
</dbReference>
<evidence type="ECO:0000313" key="13">
    <source>
        <dbReference type="EMBL" id="KUI61297.1"/>
    </source>
</evidence>
<evidence type="ECO:0000256" key="3">
    <source>
        <dbReference type="ARBA" id="ARBA00022490"/>
    </source>
</evidence>
<evidence type="ECO:0000256" key="4">
    <source>
        <dbReference type="ARBA" id="ARBA00022527"/>
    </source>
</evidence>
<keyword evidence="8 13" id="KW-0418">Kinase</keyword>
<evidence type="ECO:0000256" key="2">
    <source>
        <dbReference type="ARBA" id="ARBA00008867"/>
    </source>
</evidence>
<dbReference type="Pfam" id="PF00069">
    <property type="entry name" value="Pkinase"/>
    <property type="match status" value="1"/>
</dbReference>
<dbReference type="SUPFAM" id="SSF56112">
    <property type="entry name" value="Protein kinase-like (PK-like)"/>
    <property type="match status" value="1"/>
</dbReference>
<dbReference type="PROSITE" id="PS50011">
    <property type="entry name" value="PROTEIN_KINASE_DOM"/>
    <property type="match status" value="1"/>
</dbReference>
<feature type="region of interest" description="Disordered" evidence="11">
    <location>
        <begin position="197"/>
        <end position="228"/>
    </location>
</feature>
<dbReference type="GO" id="GO:0005634">
    <property type="term" value="C:nucleus"/>
    <property type="evidence" value="ECO:0007669"/>
    <property type="project" value="TreeGrafter"/>
</dbReference>
<feature type="compositionally biased region" description="Low complexity" evidence="11">
    <location>
        <begin position="844"/>
        <end position="863"/>
    </location>
</feature>
<feature type="binding site" evidence="10">
    <location>
        <position position="360"/>
    </location>
    <ligand>
        <name>ATP</name>
        <dbReference type="ChEBI" id="CHEBI:30616"/>
    </ligand>
</feature>
<dbReference type="InterPro" id="IPR000719">
    <property type="entry name" value="Prot_kinase_dom"/>
</dbReference>
<feature type="compositionally biased region" description="Polar residues" evidence="11">
    <location>
        <begin position="51"/>
        <end position="73"/>
    </location>
</feature>
<reference evidence="14" key="1">
    <citation type="submission" date="2014-12" db="EMBL/GenBank/DDBJ databases">
        <title>Genome Sequence of Valsa Canker Pathogens Uncovers a Specific Adaption of Colonization on Woody Bark.</title>
        <authorList>
            <person name="Yin Z."/>
            <person name="Liu H."/>
            <person name="Gao X."/>
            <person name="Li Z."/>
            <person name="Song N."/>
            <person name="Ke X."/>
            <person name="Dai Q."/>
            <person name="Wu Y."/>
            <person name="Sun Y."/>
            <person name="Xu J.-R."/>
            <person name="Kang Z.K."/>
            <person name="Wang L."/>
            <person name="Huang L."/>
        </authorList>
    </citation>
    <scope>NUCLEOTIDE SEQUENCE [LARGE SCALE GENOMIC DNA]</scope>
    <source>
        <strain evidence="14">SXYL134</strain>
    </source>
</reference>
<dbReference type="PROSITE" id="PS00107">
    <property type="entry name" value="PROTEIN_KINASE_ATP"/>
    <property type="match status" value="1"/>
</dbReference>
<feature type="region of interest" description="Disordered" evidence="11">
    <location>
        <begin position="1"/>
        <end position="181"/>
    </location>
</feature>
<dbReference type="PROSITE" id="PS00108">
    <property type="entry name" value="PROTEIN_KINASE_ST"/>
    <property type="match status" value="1"/>
</dbReference>
<feature type="compositionally biased region" description="Polar residues" evidence="11">
    <location>
        <begin position="146"/>
        <end position="178"/>
    </location>
</feature>
<evidence type="ECO:0000313" key="14">
    <source>
        <dbReference type="Proteomes" id="UP000078576"/>
    </source>
</evidence>
<dbReference type="AlphaFoldDB" id="A0A194VB93"/>
<dbReference type="GO" id="GO:0004713">
    <property type="term" value="F:protein tyrosine kinase activity"/>
    <property type="evidence" value="ECO:0007669"/>
    <property type="project" value="TreeGrafter"/>
</dbReference>
<dbReference type="Proteomes" id="UP000078576">
    <property type="component" value="Unassembled WGS sequence"/>
</dbReference>
<evidence type="ECO:0000256" key="11">
    <source>
        <dbReference type="SAM" id="MobiDB-lite"/>
    </source>
</evidence>
<dbReference type="PANTHER" id="PTHR24058">
    <property type="entry name" value="DUAL SPECIFICITY PROTEIN KINASE"/>
    <property type="match status" value="1"/>
</dbReference>
<dbReference type="InterPro" id="IPR011009">
    <property type="entry name" value="Kinase-like_dom_sf"/>
</dbReference>
<dbReference type="Gene3D" id="3.30.200.20">
    <property type="entry name" value="Phosphorylase Kinase, domain 1"/>
    <property type="match status" value="1"/>
</dbReference>
<feature type="domain" description="Protein kinase" evidence="12">
    <location>
        <begin position="331"/>
        <end position="662"/>
    </location>
</feature>
<evidence type="ECO:0000256" key="7">
    <source>
        <dbReference type="ARBA" id="ARBA00022741"/>
    </source>
</evidence>
<name>A0A194VB93_CYTMA</name>
<dbReference type="GO" id="GO:0005524">
    <property type="term" value="F:ATP binding"/>
    <property type="evidence" value="ECO:0007669"/>
    <property type="project" value="UniProtKB-UniRule"/>
</dbReference>
<evidence type="ECO:0000256" key="6">
    <source>
        <dbReference type="ARBA" id="ARBA00022679"/>
    </source>
</evidence>
<feature type="region of interest" description="Disordered" evidence="11">
    <location>
        <begin position="820"/>
        <end position="867"/>
    </location>
</feature>
<keyword evidence="7 10" id="KW-0547">Nucleotide-binding</keyword>
<keyword evidence="4" id="KW-0723">Serine/threonine-protein kinase</keyword>
<evidence type="ECO:0000256" key="5">
    <source>
        <dbReference type="ARBA" id="ARBA00022553"/>
    </source>
</evidence>
<feature type="compositionally biased region" description="Low complexity" evidence="11">
    <location>
        <begin position="101"/>
        <end position="113"/>
    </location>
</feature>
<gene>
    <name evidence="13" type="ORF">VP1G_08472</name>
</gene>
<dbReference type="FunFam" id="3.30.200.20:FF:000087">
    <property type="entry name" value="Dual specificity tyrosine-phosphorylation-regulated kinase 1A"/>
    <property type="match status" value="1"/>
</dbReference>
<dbReference type="EMBL" id="KN714772">
    <property type="protein sequence ID" value="KUI61297.1"/>
    <property type="molecule type" value="Genomic_DNA"/>
</dbReference>
<feature type="compositionally biased region" description="Polar residues" evidence="11">
    <location>
        <begin position="681"/>
        <end position="690"/>
    </location>
</feature>
<dbReference type="GO" id="GO:0004674">
    <property type="term" value="F:protein serine/threonine kinase activity"/>
    <property type="evidence" value="ECO:0007669"/>
    <property type="project" value="UniProtKB-KW"/>
</dbReference>
<evidence type="ECO:0000256" key="10">
    <source>
        <dbReference type="PROSITE-ProRule" id="PRU10141"/>
    </source>
</evidence>
<keyword evidence="9 10" id="KW-0067">ATP-binding</keyword>
<comment type="similarity">
    <text evidence="2">Belongs to the protein kinase superfamily. CMGC Ser/Thr protein kinase family. MNB/DYRK subfamily.</text>
</comment>
<dbReference type="GO" id="GO:0005737">
    <property type="term" value="C:cytoplasm"/>
    <property type="evidence" value="ECO:0007669"/>
    <property type="project" value="UniProtKB-SubCell"/>
</dbReference>
<dbReference type="Gene3D" id="1.10.510.10">
    <property type="entry name" value="Transferase(Phosphotransferase) domain 1"/>
    <property type="match status" value="1"/>
</dbReference>
<dbReference type="SMART" id="SM00220">
    <property type="entry name" value="S_TKc"/>
    <property type="match status" value="1"/>
</dbReference>
<dbReference type="OrthoDB" id="9332038at2759"/>
<evidence type="ECO:0000256" key="8">
    <source>
        <dbReference type="ARBA" id="ARBA00022777"/>
    </source>
</evidence>
<evidence type="ECO:0000256" key="9">
    <source>
        <dbReference type="ARBA" id="ARBA00022840"/>
    </source>
</evidence>
<keyword evidence="6" id="KW-0808">Transferase</keyword>
<feature type="region of interest" description="Disordered" evidence="11">
    <location>
        <begin position="681"/>
        <end position="709"/>
    </location>
</feature>
<organism evidence="13 14">
    <name type="scientific">Cytospora mali</name>
    <name type="common">Apple Valsa canker fungus</name>
    <name type="synonym">Valsa mali</name>
    <dbReference type="NCBI Taxonomy" id="578113"/>
    <lineage>
        <taxon>Eukaryota</taxon>
        <taxon>Fungi</taxon>
        <taxon>Dikarya</taxon>
        <taxon>Ascomycota</taxon>
        <taxon>Pezizomycotina</taxon>
        <taxon>Sordariomycetes</taxon>
        <taxon>Sordariomycetidae</taxon>
        <taxon>Diaporthales</taxon>
        <taxon>Cytosporaceae</taxon>
        <taxon>Cytospora</taxon>
    </lineage>
</organism>
<keyword evidence="3" id="KW-0963">Cytoplasm</keyword>
<accession>A0A194VB93</accession>
<dbReference type="InterPro" id="IPR008271">
    <property type="entry name" value="Ser/Thr_kinase_AS"/>
</dbReference>
<evidence type="ECO:0000256" key="1">
    <source>
        <dbReference type="ARBA" id="ARBA00004496"/>
    </source>
</evidence>
<dbReference type="InterPro" id="IPR050494">
    <property type="entry name" value="Ser_Thr_dual-spec_kinase"/>
</dbReference>
<proteinExistence type="inferred from homology"/>
<keyword evidence="5" id="KW-0597">Phosphoprotein</keyword>
<comment type="subcellular location">
    <subcellularLocation>
        <location evidence="1">Cytoplasm</location>
    </subcellularLocation>
</comment>
<dbReference type="FunFam" id="1.10.510.10:FF:000380">
    <property type="entry name" value="Serine/threonine-protein kinase ppk15"/>
    <property type="match status" value="1"/>
</dbReference>
<sequence length="889" mass="98971">MDQWGPAYHDPAGASRRYNGNDQMSPRGYSAQQGQAPVQAPAGFKYEQYQGALTSHASPNSATSPITTPQLRDNNGDVAMADANDPYSSMRMPMRPHHSQHISSSSRSSTLHSPQEPSAAAQRYSPMEVLSPTSPYAKAGGGQFSAPPTSRQSPTRSADYHSPQSPYYQSGRQSTQQLPPMASFPAATEQFSQLGVVSPRGENWPNDPTSPRRMASLSAGPVVNKGPVPEFRKVRTSQDLKPRVNAQPPFRRANPEGGFISPLQALTVHLPATYRICNPSFKYESSRNPRRVLTKPSKGCKNDGYDNEDSDYILYVNDILGSEEAGHKNRYLILDVLGQGTFGQVVKCQNLKTQEVVAVKVIKNRTAYFNQSMMEVSVLDLLNTKLDKNDDHHLLRLKDTFIHKQHLCLVFELLSVNLYELIKQNQFRGLSTTLVRVFAQQLLNGLALLNKARLIHCDLKPENILLKNLESPIIKIIDFGSACDERQTVYTYIQSRFYRSPEVLLGLPYSSAIDMWSLGCIVVELFLGLPLFPGSSEYNQVSRIVEMLGNPPNWMIEMGKQAGEFFEKRQDEFGRRTYHLKSMEQYSREHGTKEQPSKKYFQAETLPEIIKSYPMPRKNMKPIEIEREMNNRIAFIDFVRGLLTINPLERWSPQQAKLHPFITQTKFTGPFVPPMNLKASSLNRSPAPGTQQQQQAEAISKQRAQAAQAQANSAAQGAYSMATGQYQTPNHGAGSAYGNNMYSPNHAGNPPAYAPQPNPYGQVAMNQVPTQMPPANYGAVTQQPGMYQQAVRRQRASTMEQQQSGIPAAIQRVASHLDPNAPIRLQPSPAYYPPPPDGVSLVDQASGRASGRRGSQAQRGGARSNRDFIRNLEERTLEEGFGQNNHWGH</sequence>
<keyword evidence="14" id="KW-1185">Reference proteome</keyword>
<dbReference type="PANTHER" id="PTHR24058:SF17">
    <property type="entry name" value="HOMEODOMAIN INTERACTING PROTEIN KINASE, ISOFORM D"/>
    <property type="match status" value="1"/>
</dbReference>
<dbReference type="STRING" id="694573.A0A194VB93"/>